<dbReference type="AlphaFoldDB" id="A0A2D6YH08"/>
<name>A0A2D6YH08_9DELT</name>
<dbReference type="PIRSF" id="PIRSF004555">
    <property type="entry name" value="UCP004555"/>
    <property type="match status" value="1"/>
</dbReference>
<comment type="caution">
    <text evidence="4">The sequence shown here is derived from an EMBL/GenBank/DDBJ whole genome shotgun (WGS) entry which is preliminary data.</text>
</comment>
<dbReference type="SUPFAM" id="SSF82607">
    <property type="entry name" value="YbaB-like"/>
    <property type="match status" value="1"/>
</dbReference>
<evidence type="ECO:0000256" key="2">
    <source>
        <dbReference type="HAMAP-Rule" id="MF_00274"/>
    </source>
</evidence>
<dbReference type="EMBL" id="NZEX01000033">
    <property type="protein sequence ID" value="MAH62473.1"/>
    <property type="molecule type" value="Genomic_DNA"/>
</dbReference>
<dbReference type="NCBIfam" id="TIGR00103">
    <property type="entry name" value="DNA_YbaB_EbfC"/>
    <property type="match status" value="1"/>
</dbReference>
<gene>
    <name evidence="4" type="ORF">CMN54_03290</name>
</gene>
<dbReference type="InterPro" id="IPR004401">
    <property type="entry name" value="YbaB/EbfC"/>
</dbReference>
<evidence type="ECO:0000256" key="3">
    <source>
        <dbReference type="SAM" id="Coils"/>
    </source>
</evidence>
<dbReference type="InterPro" id="IPR036894">
    <property type="entry name" value="YbaB-like_sf"/>
</dbReference>
<comment type="subunit">
    <text evidence="2">Homodimer.</text>
</comment>
<keyword evidence="3" id="KW-0175">Coiled coil</keyword>
<evidence type="ECO:0000313" key="5">
    <source>
        <dbReference type="Proteomes" id="UP000226525"/>
    </source>
</evidence>
<feature type="coiled-coil region" evidence="3">
    <location>
        <begin position="4"/>
        <end position="31"/>
    </location>
</feature>
<dbReference type="GO" id="GO:0043590">
    <property type="term" value="C:bacterial nucleoid"/>
    <property type="evidence" value="ECO:0007669"/>
    <property type="project" value="UniProtKB-UniRule"/>
</dbReference>
<protein>
    <recommendedName>
        <fullName evidence="2">Nucleoid-associated protein CMN54_03290</fullName>
    </recommendedName>
</protein>
<dbReference type="Proteomes" id="UP000226525">
    <property type="component" value="Unassembled WGS sequence"/>
</dbReference>
<keyword evidence="2" id="KW-0963">Cytoplasm</keyword>
<dbReference type="PANTHER" id="PTHR33449:SF1">
    <property type="entry name" value="NUCLEOID-ASSOCIATED PROTEIN YBAB"/>
    <property type="match status" value="1"/>
</dbReference>
<dbReference type="HAMAP" id="MF_00274">
    <property type="entry name" value="DNA_YbaB_EbfC"/>
    <property type="match status" value="1"/>
</dbReference>
<keyword evidence="1 2" id="KW-0238">DNA-binding</keyword>
<dbReference type="Pfam" id="PF02575">
    <property type="entry name" value="YbaB_DNA_bd"/>
    <property type="match status" value="1"/>
</dbReference>
<accession>A0A2D6YH08</accession>
<comment type="similarity">
    <text evidence="2">Belongs to the YbaB/EbfC family.</text>
</comment>
<comment type="subcellular location">
    <subcellularLocation>
        <location evidence="2">Cytoplasm</location>
        <location evidence="2">Nucleoid</location>
    </subcellularLocation>
</comment>
<evidence type="ECO:0000256" key="1">
    <source>
        <dbReference type="ARBA" id="ARBA00023125"/>
    </source>
</evidence>
<dbReference type="GO" id="GO:0003677">
    <property type="term" value="F:DNA binding"/>
    <property type="evidence" value="ECO:0007669"/>
    <property type="project" value="UniProtKB-UniRule"/>
</dbReference>
<dbReference type="GO" id="GO:0005829">
    <property type="term" value="C:cytosol"/>
    <property type="evidence" value="ECO:0007669"/>
    <property type="project" value="TreeGrafter"/>
</dbReference>
<dbReference type="PANTHER" id="PTHR33449">
    <property type="entry name" value="NUCLEOID-ASSOCIATED PROTEIN YBAB"/>
    <property type="match status" value="1"/>
</dbReference>
<evidence type="ECO:0000313" key="4">
    <source>
        <dbReference type="EMBL" id="MAH62473.1"/>
    </source>
</evidence>
<comment type="function">
    <text evidence="2">Binds to DNA and alters its conformation. May be involved in regulation of gene expression, nucleoid organization and DNA protection.</text>
</comment>
<proteinExistence type="inferred from homology"/>
<organism evidence="4 5">
    <name type="scientific">SAR324 cluster bacterium</name>
    <dbReference type="NCBI Taxonomy" id="2024889"/>
    <lineage>
        <taxon>Bacteria</taxon>
        <taxon>Deltaproteobacteria</taxon>
        <taxon>SAR324 cluster</taxon>
    </lineage>
</organism>
<sequence>MFEMSELMKKAQELSTNMQEQQEQLAKETYEVSVGGEMVKMTFNGKLEAQSLQIDPEVIDPNDPETLQDLVLSAVNEGIRQGQQRMQTALTQQFGNFGNIAANLNLPGFPKA</sequence>
<reference evidence="5" key="1">
    <citation type="submission" date="2017-09" db="EMBL/GenBank/DDBJ databases">
        <title>The Reconstruction of 2,631 Draft Metagenome-Assembled Genomes from the Global Oceans.</title>
        <authorList>
            <person name="Tully B.J."/>
            <person name="Graham E.D."/>
            <person name="Heidelberg J.F."/>
        </authorList>
    </citation>
    <scope>NUCLEOTIDE SEQUENCE [LARGE SCALE GENOMIC DNA]</scope>
</reference>
<dbReference type="Gene3D" id="3.30.1310.10">
    <property type="entry name" value="Nucleoid-associated protein YbaB-like domain"/>
    <property type="match status" value="1"/>
</dbReference>